<dbReference type="SUPFAM" id="SSF158472">
    <property type="entry name" value="HAMP domain-like"/>
    <property type="match status" value="1"/>
</dbReference>
<organism evidence="18 19">
    <name type="scientific">Cerasicoccus arenae</name>
    <dbReference type="NCBI Taxonomy" id="424488"/>
    <lineage>
        <taxon>Bacteria</taxon>
        <taxon>Pseudomonadati</taxon>
        <taxon>Verrucomicrobiota</taxon>
        <taxon>Opitutia</taxon>
        <taxon>Puniceicoccales</taxon>
        <taxon>Cerasicoccaceae</taxon>
        <taxon>Cerasicoccus</taxon>
    </lineage>
</organism>
<keyword evidence="4 12" id="KW-0597">Phosphoprotein</keyword>
<feature type="domain" description="Response regulatory" evidence="16">
    <location>
        <begin position="551"/>
        <end position="673"/>
    </location>
</feature>
<dbReference type="FunFam" id="3.30.565.10:FF:000010">
    <property type="entry name" value="Sensor histidine kinase RcsC"/>
    <property type="match status" value="1"/>
</dbReference>
<dbReference type="PANTHER" id="PTHR45339:SF1">
    <property type="entry name" value="HYBRID SIGNAL TRANSDUCTION HISTIDINE KINASE J"/>
    <property type="match status" value="1"/>
</dbReference>
<keyword evidence="5" id="KW-0808">Transferase</keyword>
<dbReference type="PRINTS" id="PR00344">
    <property type="entry name" value="BCTRLSENSOR"/>
</dbReference>
<dbReference type="AlphaFoldDB" id="A0A8J3DLC5"/>
<keyword evidence="9" id="KW-0902">Two-component regulatory system</keyword>
<evidence type="ECO:0000256" key="1">
    <source>
        <dbReference type="ARBA" id="ARBA00000085"/>
    </source>
</evidence>
<keyword evidence="6" id="KW-0547">Nucleotide-binding</keyword>
<evidence type="ECO:0000256" key="7">
    <source>
        <dbReference type="ARBA" id="ARBA00022777"/>
    </source>
</evidence>
<dbReference type="SMART" id="SM00448">
    <property type="entry name" value="REC"/>
    <property type="match status" value="1"/>
</dbReference>
<dbReference type="PANTHER" id="PTHR45339">
    <property type="entry name" value="HYBRID SIGNAL TRANSDUCTION HISTIDINE KINASE J"/>
    <property type="match status" value="1"/>
</dbReference>
<keyword evidence="14" id="KW-1133">Transmembrane helix</keyword>
<feature type="domain" description="HAMP" evidence="17">
    <location>
        <begin position="184"/>
        <end position="237"/>
    </location>
</feature>
<dbReference type="Pfam" id="PF00672">
    <property type="entry name" value="HAMP"/>
    <property type="match status" value="1"/>
</dbReference>
<comment type="subunit">
    <text evidence="10">At low DSF concentrations, interacts with RpfF.</text>
</comment>
<comment type="catalytic activity">
    <reaction evidence="1">
        <text>ATP + protein L-histidine = ADP + protein N-phospho-L-histidine.</text>
        <dbReference type="EC" id="2.7.13.3"/>
    </reaction>
</comment>
<dbReference type="GO" id="GO:0016020">
    <property type="term" value="C:membrane"/>
    <property type="evidence" value="ECO:0007669"/>
    <property type="project" value="UniProtKB-SubCell"/>
</dbReference>
<feature type="modified residue" description="4-aspartylphosphate" evidence="12">
    <location>
        <position position="600"/>
    </location>
</feature>
<dbReference type="GO" id="GO:0005524">
    <property type="term" value="F:ATP binding"/>
    <property type="evidence" value="ECO:0007669"/>
    <property type="project" value="UniProtKB-KW"/>
</dbReference>
<evidence type="ECO:0000313" key="18">
    <source>
        <dbReference type="EMBL" id="GHC07199.1"/>
    </source>
</evidence>
<evidence type="ECO:0000259" key="15">
    <source>
        <dbReference type="PROSITE" id="PS50109"/>
    </source>
</evidence>
<dbReference type="PROSITE" id="PS50885">
    <property type="entry name" value="HAMP"/>
    <property type="match status" value="1"/>
</dbReference>
<evidence type="ECO:0000313" key="19">
    <source>
        <dbReference type="Proteomes" id="UP000642829"/>
    </source>
</evidence>
<dbReference type="SUPFAM" id="SSF55874">
    <property type="entry name" value="ATPase domain of HSP90 chaperone/DNA topoisomerase II/histidine kinase"/>
    <property type="match status" value="1"/>
</dbReference>
<comment type="caution">
    <text evidence="18">The sequence shown here is derived from an EMBL/GenBank/DDBJ whole genome shotgun (WGS) entry which is preliminary data.</text>
</comment>
<name>A0A8J3DLC5_9BACT</name>
<evidence type="ECO:0000256" key="2">
    <source>
        <dbReference type="ARBA" id="ARBA00004370"/>
    </source>
</evidence>
<dbReference type="Pfam" id="PF00072">
    <property type="entry name" value="Response_reg"/>
    <property type="match status" value="1"/>
</dbReference>
<dbReference type="PROSITE" id="PS50110">
    <property type="entry name" value="RESPONSE_REGULATORY"/>
    <property type="match status" value="1"/>
</dbReference>
<dbReference type="InterPro" id="IPR036097">
    <property type="entry name" value="HisK_dim/P_sf"/>
</dbReference>
<protein>
    <recommendedName>
        <fullName evidence="11">Sensory/regulatory protein RpfC</fullName>
        <ecNumber evidence="3">2.7.13.3</ecNumber>
    </recommendedName>
</protein>
<feature type="transmembrane region" description="Helical" evidence="14">
    <location>
        <begin position="153"/>
        <end position="175"/>
    </location>
</feature>
<dbReference type="SMART" id="SM00304">
    <property type="entry name" value="HAMP"/>
    <property type="match status" value="1"/>
</dbReference>
<dbReference type="Gene3D" id="6.10.340.10">
    <property type="match status" value="1"/>
</dbReference>
<dbReference type="EC" id="2.7.13.3" evidence="3"/>
<comment type="subcellular location">
    <subcellularLocation>
        <location evidence="2">Membrane</location>
    </subcellularLocation>
</comment>
<proteinExistence type="predicted"/>
<dbReference type="InterPro" id="IPR036890">
    <property type="entry name" value="HATPase_C_sf"/>
</dbReference>
<dbReference type="Gene3D" id="3.30.565.10">
    <property type="entry name" value="Histidine kinase-like ATPase, C-terminal domain"/>
    <property type="match status" value="1"/>
</dbReference>
<evidence type="ECO:0000256" key="5">
    <source>
        <dbReference type="ARBA" id="ARBA00022679"/>
    </source>
</evidence>
<keyword evidence="19" id="KW-1185">Reference proteome</keyword>
<dbReference type="FunFam" id="1.10.287.130:FF:000002">
    <property type="entry name" value="Two-component osmosensing histidine kinase"/>
    <property type="match status" value="1"/>
</dbReference>
<dbReference type="InterPro" id="IPR003661">
    <property type="entry name" value="HisK_dim/P_dom"/>
</dbReference>
<accession>A0A8J3DLC5</accession>
<dbReference type="InterPro" id="IPR003594">
    <property type="entry name" value="HATPase_dom"/>
</dbReference>
<reference evidence="18" key="2">
    <citation type="submission" date="2020-09" db="EMBL/GenBank/DDBJ databases">
        <authorList>
            <person name="Sun Q."/>
            <person name="Kim S."/>
        </authorList>
    </citation>
    <scope>NUCLEOTIDE SEQUENCE</scope>
    <source>
        <strain evidence="18">KCTC 12870</strain>
    </source>
</reference>
<dbReference type="InterPro" id="IPR003660">
    <property type="entry name" value="HAMP_dom"/>
</dbReference>
<evidence type="ECO:0000256" key="11">
    <source>
        <dbReference type="ARBA" id="ARBA00068150"/>
    </source>
</evidence>
<evidence type="ECO:0000256" key="14">
    <source>
        <dbReference type="SAM" id="Phobius"/>
    </source>
</evidence>
<dbReference type="CDD" id="cd16922">
    <property type="entry name" value="HATPase_EvgS-ArcB-TorS-like"/>
    <property type="match status" value="1"/>
</dbReference>
<evidence type="ECO:0000256" key="4">
    <source>
        <dbReference type="ARBA" id="ARBA00022553"/>
    </source>
</evidence>
<dbReference type="InterPro" id="IPR011006">
    <property type="entry name" value="CheY-like_superfamily"/>
</dbReference>
<dbReference type="SMART" id="SM00388">
    <property type="entry name" value="HisKA"/>
    <property type="match status" value="1"/>
</dbReference>
<feature type="coiled-coil region" evidence="13">
    <location>
        <begin position="229"/>
        <end position="280"/>
    </location>
</feature>
<dbReference type="GO" id="GO:0000155">
    <property type="term" value="F:phosphorelay sensor kinase activity"/>
    <property type="evidence" value="ECO:0007669"/>
    <property type="project" value="InterPro"/>
</dbReference>
<dbReference type="Pfam" id="PF02518">
    <property type="entry name" value="HATPase_c"/>
    <property type="match status" value="1"/>
</dbReference>
<dbReference type="CDD" id="cd06225">
    <property type="entry name" value="HAMP"/>
    <property type="match status" value="1"/>
</dbReference>
<feature type="transmembrane region" description="Helical" evidence="14">
    <location>
        <begin position="16"/>
        <end position="41"/>
    </location>
</feature>
<evidence type="ECO:0000259" key="17">
    <source>
        <dbReference type="PROSITE" id="PS50885"/>
    </source>
</evidence>
<dbReference type="SUPFAM" id="SSF47384">
    <property type="entry name" value="Homodimeric domain of signal transducing histidine kinase"/>
    <property type="match status" value="1"/>
</dbReference>
<keyword evidence="14" id="KW-0472">Membrane</keyword>
<evidence type="ECO:0000256" key="9">
    <source>
        <dbReference type="ARBA" id="ARBA00023012"/>
    </source>
</evidence>
<dbReference type="InterPro" id="IPR001789">
    <property type="entry name" value="Sig_transdc_resp-reg_receiver"/>
</dbReference>
<evidence type="ECO:0000256" key="10">
    <source>
        <dbReference type="ARBA" id="ARBA00064003"/>
    </source>
</evidence>
<dbReference type="CDD" id="cd00082">
    <property type="entry name" value="HisKA"/>
    <property type="match status" value="1"/>
</dbReference>
<dbReference type="SMART" id="SM00387">
    <property type="entry name" value="HATPase_c"/>
    <property type="match status" value="1"/>
</dbReference>
<dbReference type="Proteomes" id="UP000642829">
    <property type="component" value="Unassembled WGS sequence"/>
</dbReference>
<dbReference type="InterPro" id="IPR005467">
    <property type="entry name" value="His_kinase_dom"/>
</dbReference>
<evidence type="ECO:0000256" key="13">
    <source>
        <dbReference type="SAM" id="Coils"/>
    </source>
</evidence>
<dbReference type="Gene3D" id="1.10.287.130">
    <property type="match status" value="1"/>
</dbReference>
<evidence type="ECO:0000256" key="8">
    <source>
        <dbReference type="ARBA" id="ARBA00022840"/>
    </source>
</evidence>
<evidence type="ECO:0000256" key="12">
    <source>
        <dbReference type="PROSITE-ProRule" id="PRU00169"/>
    </source>
</evidence>
<evidence type="ECO:0000259" key="16">
    <source>
        <dbReference type="PROSITE" id="PS50110"/>
    </source>
</evidence>
<keyword evidence="14" id="KW-0812">Transmembrane</keyword>
<dbReference type="Gene3D" id="3.40.50.2300">
    <property type="match status" value="1"/>
</dbReference>
<dbReference type="PROSITE" id="PS50109">
    <property type="entry name" value="HIS_KIN"/>
    <property type="match status" value="1"/>
</dbReference>
<feature type="domain" description="Histidine kinase" evidence="15">
    <location>
        <begin position="305"/>
        <end position="530"/>
    </location>
</feature>
<dbReference type="InterPro" id="IPR004358">
    <property type="entry name" value="Sig_transdc_His_kin-like_C"/>
</dbReference>
<keyword evidence="7" id="KW-0418">Kinase</keyword>
<evidence type="ECO:0000256" key="3">
    <source>
        <dbReference type="ARBA" id="ARBA00012438"/>
    </source>
</evidence>
<dbReference type="CDD" id="cd17546">
    <property type="entry name" value="REC_hyHK_CKI1_RcsC-like"/>
    <property type="match status" value="1"/>
</dbReference>
<evidence type="ECO:0000256" key="6">
    <source>
        <dbReference type="ARBA" id="ARBA00022741"/>
    </source>
</evidence>
<dbReference type="SUPFAM" id="SSF52172">
    <property type="entry name" value="CheY-like"/>
    <property type="match status" value="1"/>
</dbReference>
<dbReference type="Pfam" id="PF00512">
    <property type="entry name" value="HisKA"/>
    <property type="match status" value="1"/>
</dbReference>
<reference evidence="18" key="1">
    <citation type="journal article" date="2014" name="Int. J. Syst. Evol. Microbiol.">
        <title>Complete genome sequence of Corynebacterium casei LMG S-19264T (=DSM 44701T), isolated from a smear-ripened cheese.</title>
        <authorList>
            <consortium name="US DOE Joint Genome Institute (JGI-PGF)"/>
            <person name="Walter F."/>
            <person name="Albersmeier A."/>
            <person name="Kalinowski J."/>
            <person name="Ruckert C."/>
        </authorList>
    </citation>
    <scope>NUCLEOTIDE SEQUENCE</scope>
    <source>
        <strain evidence="18">KCTC 12870</strain>
    </source>
</reference>
<keyword evidence="8" id="KW-0067">ATP-binding</keyword>
<keyword evidence="13" id="KW-0175">Coiled coil</keyword>
<dbReference type="RefSeq" id="WP_189515750.1">
    <property type="nucleotide sequence ID" value="NZ_BMXG01000017.1"/>
</dbReference>
<gene>
    <name evidence="18" type="ORF">GCM10007047_25290</name>
</gene>
<sequence length="682" mass="75943">MDFKFHLNSRSLRDKLTLIIGLTGVIIVVLAGAGIVTYQTIVSLRTLEDELASNAHLIGYRIALMMDRAEPTDLGDALSLPYNNEHLRWVSFRSADGDYVFSQSIESATPRDAQFEVEDHMEFINGEAVVHCRIIKDGRYYGFLSLASSLYPLWHSIFTGLLISLGIVGVCLITAQRLSSRLLDFILIPVRQLADTASRITRSGNYSLRAIKNSNDELGQLTEDFNHMLAHIEAREAELEHARQELESKVKLLHEEQEQLRKAQIRERRLQQRLVIAQRLESQNLRTAKEQAETSSSAKSEFLASMSHEIRTPMNGIMGFASLLRETELDEEQLELAEIIHSSANNLLTLLNDLLDFSKIEAGRIELDFSPFDLKSLLHEVESIFQHEIARKDLDLRIIISPRTPHTVVTDASRLRQVLFNLAGNAIKFTEAGSVEIHVDATPVSSIELLCEYSLSIEVRDTGIGIAENNQTRIFNSFTQVDASATKRFGGAGLGLAITKRLTEMLGGEIGVRSTLGQGSNFFVTIPIRAAAPSLETSLEKPVTLAGRPLKALVAEDSPVSQKLISALLHRRGHRCNVVDCGEELLRAFSPGDFDLIIADVHMPDMDGLTAVARIRKRESMADRTGFIPAYIIVITADAVGSTRQQALDAGADEYMNKPMVNEQFYALIQKAQEHFERSPTQ</sequence>
<dbReference type="EMBL" id="BMXG01000017">
    <property type="protein sequence ID" value="GHC07199.1"/>
    <property type="molecule type" value="Genomic_DNA"/>
</dbReference>